<dbReference type="RefSeq" id="WP_272134816.1">
    <property type="nucleotide sequence ID" value="NZ_JAQNDM010000002.1"/>
</dbReference>
<keyword evidence="2" id="KW-1185">Reference proteome</keyword>
<dbReference type="EMBL" id="JAQNDM010000002">
    <property type="protein sequence ID" value="MDC0707583.1"/>
    <property type="molecule type" value="Genomic_DNA"/>
</dbReference>
<name>A0ABT5D421_9BACT</name>
<evidence type="ECO:0000313" key="1">
    <source>
        <dbReference type="EMBL" id="MDC0707583.1"/>
    </source>
</evidence>
<organism evidence="1 2">
    <name type="scientific">Stigmatella ashevillensis</name>
    <dbReference type="NCBI Taxonomy" id="2995309"/>
    <lineage>
        <taxon>Bacteria</taxon>
        <taxon>Pseudomonadati</taxon>
        <taxon>Myxococcota</taxon>
        <taxon>Myxococcia</taxon>
        <taxon>Myxococcales</taxon>
        <taxon>Cystobacterineae</taxon>
        <taxon>Archangiaceae</taxon>
        <taxon>Stigmatella</taxon>
    </lineage>
</organism>
<comment type="caution">
    <text evidence="1">The sequence shown here is derived from an EMBL/GenBank/DDBJ whole genome shotgun (WGS) entry which is preliminary data.</text>
</comment>
<protein>
    <submittedName>
        <fullName evidence="1">Uncharacterized protein</fullName>
    </submittedName>
</protein>
<sequence>MHKVLSWGMGEQSPEVMNKEEKLMILTAEGGLCRMHAGSSLQEGVPALWPVTLQNSRWV</sequence>
<proteinExistence type="predicted"/>
<evidence type="ECO:0000313" key="2">
    <source>
        <dbReference type="Proteomes" id="UP001221838"/>
    </source>
</evidence>
<reference evidence="1 2" key="1">
    <citation type="submission" date="2022-11" db="EMBL/GenBank/DDBJ databases">
        <title>Minimal conservation of predation-associated metabolite biosynthetic gene clusters underscores biosynthetic potential of Myxococcota including descriptions for ten novel species: Archangium lansinium sp. nov., Myxococcus landrumus sp. nov., Nannocystis bai.</title>
        <authorList>
            <person name="Ahearne A."/>
            <person name="Stevens C."/>
            <person name="Dowd S."/>
        </authorList>
    </citation>
    <scope>NUCLEOTIDE SEQUENCE [LARGE SCALE GENOMIC DNA]</scope>
    <source>
        <strain evidence="1 2">NCWAL01</strain>
    </source>
</reference>
<dbReference type="Proteomes" id="UP001221838">
    <property type="component" value="Unassembled WGS sequence"/>
</dbReference>
<gene>
    <name evidence="1" type="ORF">POL68_03790</name>
</gene>
<accession>A0ABT5D421</accession>